<dbReference type="PANTHER" id="PTHR11977:SF51">
    <property type="entry name" value="PROTEIN FLIGHTLESS-1 HOMOLOG"/>
    <property type="match status" value="1"/>
</dbReference>
<dbReference type="Gene3D" id="1.25.40.90">
    <property type="match status" value="1"/>
</dbReference>
<dbReference type="Pfam" id="PF02883">
    <property type="entry name" value="Alpha_adaptinC2"/>
    <property type="match status" value="1"/>
</dbReference>
<evidence type="ECO:0000256" key="7">
    <source>
        <dbReference type="SAM" id="MobiDB-lite"/>
    </source>
</evidence>
<evidence type="ECO:0000259" key="10">
    <source>
        <dbReference type="PROSITE" id="PS50909"/>
    </source>
</evidence>
<feature type="domain" description="GAT" evidence="10">
    <location>
        <begin position="1046"/>
        <end position="1135"/>
    </location>
</feature>
<feature type="region of interest" description="Disordered" evidence="7">
    <location>
        <begin position="1336"/>
        <end position="1415"/>
    </location>
</feature>
<dbReference type="GO" id="GO:0015629">
    <property type="term" value="C:actin cytoskeleton"/>
    <property type="evidence" value="ECO:0007669"/>
    <property type="project" value="TreeGrafter"/>
</dbReference>
<accession>A0A7R8Z5C5</accession>
<dbReference type="GO" id="GO:0030239">
    <property type="term" value="P:myofibril assembly"/>
    <property type="evidence" value="ECO:0007669"/>
    <property type="project" value="TreeGrafter"/>
</dbReference>
<dbReference type="FunFam" id="3.40.20.10:FF:000031">
    <property type="entry name" value="protein flightless-1 homolog isoform X1"/>
    <property type="match status" value="1"/>
</dbReference>
<keyword evidence="6" id="KW-0333">Golgi apparatus</keyword>
<comment type="subcellular location">
    <subcellularLocation>
        <location evidence="1">Golgi apparatus</location>
        <location evidence="1">trans-Golgi network</location>
    </subcellularLocation>
</comment>
<dbReference type="SUPFAM" id="SSF48464">
    <property type="entry name" value="ENTH/VHS domain"/>
    <property type="match status" value="1"/>
</dbReference>
<protein>
    <submittedName>
        <fullName evidence="11">Uncharacterized protein</fullName>
    </submittedName>
</protein>
<name>A0A7R8Z5C5_TIMDO</name>
<dbReference type="InterPro" id="IPR029006">
    <property type="entry name" value="ADF-H/Gelsolin-like_dom_sf"/>
</dbReference>
<evidence type="ECO:0000256" key="3">
    <source>
        <dbReference type="ARBA" id="ARBA00022448"/>
    </source>
</evidence>
<feature type="compositionally biased region" description="Low complexity" evidence="7">
    <location>
        <begin position="1405"/>
        <end position="1414"/>
    </location>
</feature>
<dbReference type="PROSITE" id="PS50909">
    <property type="entry name" value="GAT"/>
    <property type="match status" value="1"/>
</dbReference>
<evidence type="ECO:0000256" key="2">
    <source>
        <dbReference type="ARBA" id="ARBA00008418"/>
    </source>
</evidence>
<dbReference type="SMART" id="SM00288">
    <property type="entry name" value="VHS"/>
    <property type="match status" value="1"/>
</dbReference>
<dbReference type="InterPro" id="IPR008153">
    <property type="entry name" value="GAE_dom"/>
</dbReference>
<organism evidence="11">
    <name type="scientific">Timema douglasi</name>
    <name type="common">Walking stick</name>
    <dbReference type="NCBI Taxonomy" id="61478"/>
    <lineage>
        <taxon>Eukaryota</taxon>
        <taxon>Metazoa</taxon>
        <taxon>Ecdysozoa</taxon>
        <taxon>Arthropoda</taxon>
        <taxon>Hexapoda</taxon>
        <taxon>Insecta</taxon>
        <taxon>Pterygota</taxon>
        <taxon>Neoptera</taxon>
        <taxon>Polyneoptera</taxon>
        <taxon>Phasmatodea</taxon>
        <taxon>Timematodea</taxon>
        <taxon>Timematoidea</taxon>
        <taxon>Timematidae</taxon>
        <taxon>Timema</taxon>
    </lineage>
</organism>
<dbReference type="GO" id="GO:0005546">
    <property type="term" value="F:phosphatidylinositol-4,5-bisphosphate binding"/>
    <property type="evidence" value="ECO:0007669"/>
    <property type="project" value="TreeGrafter"/>
</dbReference>
<dbReference type="GO" id="GO:0043130">
    <property type="term" value="F:ubiquitin binding"/>
    <property type="evidence" value="ECO:0007669"/>
    <property type="project" value="InterPro"/>
</dbReference>
<dbReference type="Gene3D" id="3.40.20.10">
    <property type="entry name" value="Severin"/>
    <property type="match status" value="6"/>
</dbReference>
<keyword evidence="5" id="KW-0653">Protein transport</keyword>
<dbReference type="CDD" id="cd11290">
    <property type="entry name" value="gelsolin_S1_like"/>
    <property type="match status" value="1"/>
</dbReference>
<keyword evidence="3" id="KW-0813">Transport</keyword>
<dbReference type="GO" id="GO:0051015">
    <property type="term" value="F:actin filament binding"/>
    <property type="evidence" value="ECO:0007669"/>
    <property type="project" value="InterPro"/>
</dbReference>
<dbReference type="EMBL" id="OA565299">
    <property type="protein sequence ID" value="CAD7196713.1"/>
    <property type="molecule type" value="Genomic_DNA"/>
</dbReference>
<dbReference type="FunFam" id="3.40.20.10:FF:000021">
    <property type="entry name" value="protein flightless-1 homolog isoform X2"/>
    <property type="match status" value="1"/>
</dbReference>
<dbReference type="InterPro" id="IPR007122">
    <property type="entry name" value="Villin/Gelsolin"/>
</dbReference>
<evidence type="ECO:0000256" key="5">
    <source>
        <dbReference type="ARBA" id="ARBA00022927"/>
    </source>
</evidence>
<dbReference type="SMART" id="SM00809">
    <property type="entry name" value="Alpha_adaptinC2"/>
    <property type="match status" value="1"/>
</dbReference>
<dbReference type="GO" id="GO:0008154">
    <property type="term" value="P:actin polymerization or depolymerization"/>
    <property type="evidence" value="ECO:0007669"/>
    <property type="project" value="TreeGrafter"/>
</dbReference>
<dbReference type="GO" id="GO:0051014">
    <property type="term" value="P:actin filament severing"/>
    <property type="evidence" value="ECO:0007669"/>
    <property type="project" value="TreeGrafter"/>
</dbReference>
<dbReference type="CDD" id="cd03567">
    <property type="entry name" value="VHS_GGA_metazoan"/>
    <property type="match status" value="1"/>
</dbReference>
<dbReference type="SUPFAM" id="SSF55753">
    <property type="entry name" value="Actin depolymerizing proteins"/>
    <property type="match status" value="6"/>
</dbReference>
<proteinExistence type="inferred from homology"/>
<dbReference type="InterPro" id="IPR013041">
    <property type="entry name" value="Clathrin_app_Ig-like_sf"/>
</dbReference>
<evidence type="ECO:0000256" key="4">
    <source>
        <dbReference type="ARBA" id="ARBA00022737"/>
    </source>
</evidence>
<dbReference type="InterPro" id="IPR004152">
    <property type="entry name" value="GAT_dom"/>
</dbReference>
<feature type="domain" description="VHS" evidence="8">
    <location>
        <begin position="857"/>
        <end position="987"/>
    </location>
</feature>
<dbReference type="FunFam" id="3.40.20.10:FF:000034">
    <property type="entry name" value="protein flightless-1 homolog isoform X1"/>
    <property type="match status" value="1"/>
</dbReference>
<dbReference type="PRINTS" id="PR00597">
    <property type="entry name" value="GELSOLIN"/>
</dbReference>
<dbReference type="InterPro" id="IPR008152">
    <property type="entry name" value="Clathrin_a/b/g-adaptin_app_Ig"/>
</dbReference>
<dbReference type="PROSITE" id="PS50180">
    <property type="entry name" value="GAE"/>
    <property type="match status" value="1"/>
</dbReference>
<dbReference type="CDD" id="cd14234">
    <property type="entry name" value="GAT_GGA_meta"/>
    <property type="match status" value="1"/>
</dbReference>
<dbReference type="FunFam" id="3.40.20.10:FF:000020">
    <property type="entry name" value="protein flightless-1 homolog isoform X1"/>
    <property type="match status" value="1"/>
</dbReference>
<dbReference type="GO" id="GO:0005794">
    <property type="term" value="C:Golgi apparatus"/>
    <property type="evidence" value="ECO:0007669"/>
    <property type="project" value="UniProtKB-SubCell"/>
</dbReference>
<dbReference type="InterPro" id="IPR002014">
    <property type="entry name" value="VHS_dom"/>
</dbReference>
<dbReference type="SUPFAM" id="SSF89009">
    <property type="entry name" value="GAT-like domain"/>
    <property type="match status" value="1"/>
</dbReference>
<evidence type="ECO:0000256" key="1">
    <source>
        <dbReference type="ARBA" id="ARBA00004601"/>
    </source>
</evidence>
<evidence type="ECO:0000313" key="11">
    <source>
        <dbReference type="EMBL" id="CAD7196713.1"/>
    </source>
</evidence>
<dbReference type="PROSITE" id="PS50179">
    <property type="entry name" value="VHS"/>
    <property type="match status" value="1"/>
</dbReference>
<dbReference type="Pfam" id="PF00790">
    <property type="entry name" value="VHS"/>
    <property type="match status" value="1"/>
</dbReference>
<dbReference type="SMART" id="SM00262">
    <property type="entry name" value="GEL"/>
    <property type="match status" value="6"/>
</dbReference>
<dbReference type="CDD" id="cd11288">
    <property type="entry name" value="gelsolin_S5_like"/>
    <property type="match status" value="1"/>
</dbReference>
<reference evidence="11" key="1">
    <citation type="submission" date="2020-11" db="EMBL/GenBank/DDBJ databases">
        <authorList>
            <person name="Tran Van P."/>
        </authorList>
    </citation>
    <scope>NUCLEOTIDE SEQUENCE</scope>
</reference>
<dbReference type="InterPro" id="IPR007123">
    <property type="entry name" value="Gelsolin-like_dom"/>
</dbReference>
<dbReference type="GO" id="GO:0005634">
    <property type="term" value="C:nucleus"/>
    <property type="evidence" value="ECO:0007669"/>
    <property type="project" value="TreeGrafter"/>
</dbReference>
<comment type="similarity">
    <text evidence="2">Belongs to the villin/gelsolin family.</text>
</comment>
<sequence length="1612" mass="180564">MKDIAKDKNKQKTLEEVKAESLKPKRWDETLEKPPLDYSEFFDEVAGQFPGITIWEIENFLPNQIEEVAHGKFYEGDCYIVLKTAIDETGSLTWEIYFWIGEKATLDKRACAAIHAVNLRNYLGAQCRTIREEQSDESDEFLALFDTDITYIEGGRTSSGFFTVEDMTYAKRLYRVHAAGTSSIHLEPVPVAVSSLDPRYVFVLDTGLKIFMWYGKKSKNTFKSKARLMAEKINKNERKNKAEIQTEMPGDESADFWRAFGDNDGLPPEEPIAEHVDPDFAPAAPRLYQVRLGMGYLELPQVEVPHGKLANTLLNNRSVYILDCYLDVFVWFGKKSTRLVRAAAVKLSQELFTMIDRPPYAMVTRVQEGTENQIFKSKFMGWDEVIAVDFTRTAESVQKTGADLTKWARQQETKADLAALFTPRQPAMSLTEAQQLSEEWNEDLEAMEAFVLEGKKFVRLPDEELGHFYSKDCYVFLCRYWVPVDVPDDAAGEQEQEQMEDDFQCVVYFWQGREAGNMGWLTFTFSLQKKFKSLFGEKLEVVRTHQQQENLKFMAHFKRKFVIHQGKRKEQPPAGTIPPVEFYHLRSNGGALCTRLIQIKPDAALLNSACCYILKVTFDQEESSGMVYVWIGSKAKPEEAKLAEDIAEEMFNNPWIGFQTLNEGEEPDNFFWVALGGRKPYDTDSDFMDYTRLFRCSNEKGYFTVSEKCSDFCQDDLADDDIMILDNGEQVFLWLGARCSEVEIKLAYKSAQLNCGPGHVEAREQDHVTCPLAPHTVGRVQGNAVPIVSRPSYSTQYKTIFQVIRKVEFRGRILMFAWREYGKPPNRDWNLNLSVIDKLVLCERSAFDHVATKAMRATNPRNPITDTAAVVELCNMLGKDPYTSHITTKSLATKVQSIQEWEALQALNLLDTCMKHCGPVFHAEVGKFRFLNEMIKLVSPKYLGNRTPTHVRHRVLSLMLAWTAEYPKETKIREAYDMLKKQGVVKDDQPMLHSGTSADIPLALPPRPKSSIFEDEERSRLLQKLLQICKLRYSVVCLFQDERRVEQNSRRLTELESVHNNARLLSEMLDSYRAGQSSVEELDLIKELHQSCERLRPNVFRLASETQESEALLNEVLNVSDELGQVFDKYTAVIIHGKTLDPVFEPETGQSATSLLDLSTPSEERLPPVPTTLLNNQLADLGLPNDLFPLGLPVNILSIVLDSSIRIACPGHRNPIDLITLTMSLYLEEGLSDKQSFSQPSASTPASKQSSNFEALGDIFQSLTPTISPGNAFPLGGPTILQPVSLTQAASNGVTSPVPSEVQVKPDKLKAFKDLDALGESMLKQNLPTSCKLGSQFAKPPSKVPMNLLSRLPESAPEPSKVVNSGPSSLSSGLSKTPAPTSDLYLDFLVGGPTKTEGGGGSSSGGSDLLNGDDSMVDLSEDVLEEPSANKTLIKDDQAAVSRNPVTKEVVDTNVNSSGNNTVPPSPAKKLEVKPLADIFVHLESIKPGNIPPLTVLDEKNGISVVLHFAKERPRQDVSVIVVTTLSKNSSPLTNYLFQAVVPKTCKLRLQPPSGCDLPAYNPFLPPAAITQVLLIANPNKDPVSLKFMVSYLMEDETVTEMGEVEKLPLES</sequence>
<feature type="domain" description="GAE" evidence="9">
    <location>
        <begin position="1490"/>
        <end position="1609"/>
    </location>
</feature>
<dbReference type="GO" id="GO:0016192">
    <property type="term" value="P:vesicle-mediated transport"/>
    <property type="evidence" value="ECO:0007669"/>
    <property type="project" value="InterPro"/>
</dbReference>
<dbReference type="SUPFAM" id="SSF49348">
    <property type="entry name" value="Clathrin adaptor appendage domain"/>
    <property type="match status" value="1"/>
</dbReference>
<dbReference type="CDD" id="cd11292">
    <property type="entry name" value="gelsolin_S3_like"/>
    <property type="match status" value="1"/>
</dbReference>
<evidence type="ECO:0000259" key="9">
    <source>
        <dbReference type="PROSITE" id="PS50180"/>
    </source>
</evidence>
<dbReference type="InterPro" id="IPR008942">
    <property type="entry name" value="ENTH_VHS"/>
</dbReference>
<dbReference type="InterPro" id="IPR038425">
    <property type="entry name" value="GAT_sf"/>
</dbReference>
<dbReference type="Gene3D" id="2.60.40.1230">
    <property type="match status" value="1"/>
</dbReference>
<dbReference type="GO" id="GO:0051016">
    <property type="term" value="P:barbed-end actin filament capping"/>
    <property type="evidence" value="ECO:0007669"/>
    <property type="project" value="TreeGrafter"/>
</dbReference>
<dbReference type="Gene3D" id="1.20.58.160">
    <property type="match status" value="1"/>
</dbReference>
<keyword evidence="4" id="KW-0677">Repeat</keyword>
<evidence type="ECO:0000256" key="6">
    <source>
        <dbReference type="ARBA" id="ARBA00023034"/>
    </source>
</evidence>
<dbReference type="GO" id="GO:0006886">
    <property type="term" value="P:intracellular protein transport"/>
    <property type="evidence" value="ECO:0007669"/>
    <property type="project" value="InterPro"/>
</dbReference>
<dbReference type="Pfam" id="PF00626">
    <property type="entry name" value="Gelsolin"/>
    <property type="match status" value="4"/>
</dbReference>
<gene>
    <name evidence="11" type="ORF">TDIB3V08_LOCUS3047</name>
</gene>
<feature type="compositionally biased region" description="Low complexity" evidence="7">
    <location>
        <begin position="1360"/>
        <end position="1376"/>
    </location>
</feature>
<dbReference type="Pfam" id="PF03127">
    <property type="entry name" value="GAT"/>
    <property type="match status" value="1"/>
</dbReference>
<dbReference type="PANTHER" id="PTHR11977">
    <property type="entry name" value="VILLIN"/>
    <property type="match status" value="1"/>
</dbReference>
<evidence type="ECO:0000259" key="8">
    <source>
        <dbReference type="PROSITE" id="PS50179"/>
    </source>
</evidence>
<dbReference type="CDD" id="cd11280">
    <property type="entry name" value="gelsolin_like"/>
    <property type="match status" value="2"/>
</dbReference>